<comment type="caution">
    <text evidence="5">The sequence shown here is derived from an EMBL/GenBank/DDBJ whole genome shotgun (WGS) entry which is preliminary data.</text>
</comment>
<evidence type="ECO:0000313" key="5">
    <source>
        <dbReference type="EMBL" id="TNN35286.1"/>
    </source>
</evidence>
<dbReference type="PRINTS" id="PR00401">
    <property type="entry name" value="SH2DOMAIN"/>
</dbReference>
<reference evidence="5 6" key="1">
    <citation type="submission" date="2019-03" db="EMBL/GenBank/DDBJ databases">
        <title>First draft genome of Liparis tanakae, snailfish: a comprehensive survey of snailfish specific genes.</title>
        <authorList>
            <person name="Kim W."/>
            <person name="Song I."/>
            <person name="Jeong J.-H."/>
            <person name="Kim D."/>
            <person name="Kim S."/>
            <person name="Ryu S."/>
            <person name="Song J.Y."/>
            <person name="Lee S.K."/>
        </authorList>
    </citation>
    <scope>NUCLEOTIDE SEQUENCE [LARGE SCALE GENOMIC DNA]</scope>
    <source>
        <tissue evidence="5">Muscle</tissue>
    </source>
</reference>
<organism evidence="5 6">
    <name type="scientific">Liparis tanakae</name>
    <name type="common">Tanaka's snailfish</name>
    <dbReference type="NCBI Taxonomy" id="230148"/>
    <lineage>
        <taxon>Eukaryota</taxon>
        <taxon>Metazoa</taxon>
        <taxon>Chordata</taxon>
        <taxon>Craniata</taxon>
        <taxon>Vertebrata</taxon>
        <taxon>Euteleostomi</taxon>
        <taxon>Actinopterygii</taxon>
        <taxon>Neopterygii</taxon>
        <taxon>Teleostei</taxon>
        <taxon>Neoteleostei</taxon>
        <taxon>Acanthomorphata</taxon>
        <taxon>Eupercaria</taxon>
        <taxon>Perciformes</taxon>
        <taxon>Cottioidei</taxon>
        <taxon>Cottales</taxon>
        <taxon>Liparidae</taxon>
        <taxon>Liparis</taxon>
    </lineage>
</organism>
<dbReference type="Proteomes" id="UP000314294">
    <property type="component" value="Unassembled WGS sequence"/>
</dbReference>
<evidence type="ECO:0000256" key="2">
    <source>
        <dbReference type="PROSITE-ProRule" id="PRU00191"/>
    </source>
</evidence>
<dbReference type="Pfam" id="PF00017">
    <property type="entry name" value="SH2"/>
    <property type="match status" value="1"/>
</dbReference>
<evidence type="ECO:0000259" key="4">
    <source>
        <dbReference type="PROSITE" id="PS50001"/>
    </source>
</evidence>
<dbReference type="OrthoDB" id="6108017at2759"/>
<feature type="region of interest" description="Disordered" evidence="3">
    <location>
        <begin position="153"/>
        <end position="331"/>
    </location>
</feature>
<gene>
    <name evidence="5" type="primary">Sh2d7_0</name>
    <name evidence="5" type="ORF">EYF80_054547</name>
</gene>
<dbReference type="EMBL" id="SRLO01001797">
    <property type="protein sequence ID" value="TNN35286.1"/>
    <property type="molecule type" value="Genomic_DNA"/>
</dbReference>
<feature type="domain" description="SH2" evidence="4">
    <location>
        <begin position="32"/>
        <end position="108"/>
    </location>
</feature>
<dbReference type="GO" id="GO:0005737">
    <property type="term" value="C:cytoplasm"/>
    <property type="evidence" value="ECO:0007669"/>
    <property type="project" value="TreeGrafter"/>
</dbReference>
<proteinExistence type="predicted"/>
<evidence type="ECO:0000256" key="1">
    <source>
        <dbReference type="ARBA" id="ARBA00022999"/>
    </source>
</evidence>
<feature type="compositionally biased region" description="Basic and acidic residues" evidence="3">
    <location>
        <begin position="164"/>
        <end position="176"/>
    </location>
</feature>
<accession>A0A4Z2F251</accession>
<feature type="compositionally biased region" description="Polar residues" evidence="3">
    <location>
        <begin position="179"/>
        <end position="204"/>
    </location>
</feature>
<sequence>MERKERAEGGRRELVLWWFRETQARFGTLPDWFTGFRSRRDSEDLLRDKSPGCFLVRLSDRAVGYILSYRGRDRCRHYVITQSGDGRLVVSGDRRTHEGLPELVQHYRLRPIQPFGEYLTCSWRQVSTGELYDVVELRPPGRSGLSVQALRTLWDQNHGPPPGETRRVRPPPESRSRKLTGTLSLTQFNTAQPSYPETRTTSLPMLNHREEQEEEQEEELYSNQLSTPSSPTPLERSTGLPYSLHDPRDSSWSRSNPLYQTSTGSGGGSGLRGDATYAQVPRRPSPDGSYEPMSPAEIQGDPYESPEDLKDLRSTWGNHHGKNFLPDSKRQ</sequence>
<keyword evidence="6" id="KW-1185">Reference proteome</keyword>
<dbReference type="PANTHER" id="PTHR14388:SF6">
    <property type="entry name" value="SH2 DOMAIN-CONTAINING PROTEIN 7"/>
    <property type="match status" value="1"/>
</dbReference>
<dbReference type="InterPro" id="IPR000980">
    <property type="entry name" value="SH2"/>
</dbReference>
<protein>
    <submittedName>
        <fullName evidence="5">SH2 domain-containing protein 7</fullName>
    </submittedName>
</protein>
<evidence type="ECO:0000256" key="3">
    <source>
        <dbReference type="SAM" id="MobiDB-lite"/>
    </source>
</evidence>
<dbReference type="PROSITE" id="PS50001">
    <property type="entry name" value="SH2"/>
    <property type="match status" value="1"/>
</dbReference>
<dbReference type="PANTHER" id="PTHR14388">
    <property type="entry name" value="T CELL-SPECIFIC ADAPTER PROTEIN TSAD"/>
    <property type="match status" value="1"/>
</dbReference>
<dbReference type="InterPro" id="IPR036860">
    <property type="entry name" value="SH2_dom_sf"/>
</dbReference>
<name>A0A4Z2F251_9TELE</name>
<dbReference type="AlphaFoldDB" id="A0A4Z2F251"/>
<dbReference type="SUPFAM" id="SSF55550">
    <property type="entry name" value="SH2 domain"/>
    <property type="match status" value="1"/>
</dbReference>
<dbReference type="Gene3D" id="3.30.505.10">
    <property type="entry name" value="SH2 domain"/>
    <property type="match status" value="1"/>
</dbReference>
<evidence type="ECO:0000313" key="6">
    <source>
        <dbReference type="Proteomes" id="UP000314294"/>
    </source>
</evidence>
<dbReference type="SMART" id="SM00252">
    <property type="entry name" value="SH2"/>
    <property type="match status" value="1"/>
</dbReference>
<keyword evidence="1 2" id="KW-0727">SH2 domain</keyword>